<dbReference type="InterPro" id="IPR030392">
    <property type="entry name" value="S74_ICA"/>
</dbReference>
<feature type="compositionally biased region" description="Pro residues" evidence="1">
    <location>
        <begin position="95"/>
        <end position="117"/>
    </location>
</feature>
<name>A0A560ECL9_9BRAD</name>
<reference evidence="3 4" key="1">
    <citation type="submission" date="2019-06" db="EMBL/GenBank/DDBJ databases">
        <title>Genomic Encyclopedia of Type Strains, Phase IV (KMG-V): Genome sequencing to study the core and pangenomes of soil and plant-associated prokaryotes.</title>
        <authorList>
            <person name="Whitman W."/>
        </authorList>
    </citation>
    <scope>NUCLEOTIDE SEQUENCE [LARGE SCALE GENOMIC DNA]</scope>
    <source>
        <strain evidence="3 4">BR 510</strain>
    </source>
</reference>
<feature type="region of interest" description="Disordered" evidence="1">
    <location>
        <begin position="66"/>
        <end position="121"/>
    </location>
</feature>
<feature type="compositionally biased region" description="Polar residues" evidence="1">
    <location>
        <begin position="70"/>
        <end position="85"/>
    </location>
</feature>
<dbReference type="RefSeq" id="WP_145657536.1">
    <property type="nucleotide sequence ID" value="NZ_VITK01000001.1"/>
</dbReference>
<dbReference type="EMBL" id="VITK01000001">
    <property type="protein sequence ID" value="TWB07113.1"/>
    <property type="molecule type" value="Genomic_DNA"/>
</dbReference>
<gene>
    <name evidence="3" type="ORF">FBZ96_101930</name>
</gene>
<evidence type="ECO:0000256" key="1">
    <source>
        <dbReference type="SAM" id="MobiDB-lite"/>
    </source>
</evidence>
<feature type="domain" description="Peptidase S74" evidence="2">
    <location>
        <begin position="119"/>
        <end position="167"/>
    </location>
</feature>
<evidence type="ECO:0000313" key="3">
    <source>
        <dbReference type="EMBL" id="TWB07113.1"/>
    </source>
</evidence>
<sequence length="209" mass="22865">MTRIITGLSGFALVTAFVAGLSIFDQAQAQPRCPEGRTAGGGCVNGGLARSMRQRAIIFSQPKLSYTGAPVSQSRGDSQDTNTPRSIERSYDKYGPPPPQPLPAVVPTLPPTPPPPVTSDRRLKRDISRLGCLDSGICLYRFRYLWDDTFHVGVMAQEVERIVPSAVVHGPDGYLRVRYDLLGLQFRSWSDQETTRPRRGAANPGLSQP</sequence>
<dbReference type="Proteomes" id="UP000319949">
    <property type="component" value="Unassembled WGS sequence"/>
</dbReference>
<protein>
    <submittedName>
        <fullName evidence="3">Endosialidase-like protein</fullName>
    </submittedName>
</protein>
<dbReference type="OrthoDB" id="8223265at2"/>
<dbReference type="STRING" id="1803665.GCA_001641335_03076"/>
<evidence type="ECO:0000259" key="2">
    <source>
        <dbReference type="Pfam" id="PF13884"/>
    </source>
</evidence>
<organism evidence="3 4">
    <name type="scientific">Bradyrhizobium stylosanthis</name>
    <dbReference type="NCBI Taxonomy" id="1803665"/>
    <lineage>
        <taxon>Bacteria</taxon>
        <taxon>Pseudomonadati</taxon>
        <taxon>Pseudomonadota</taxon>
        <taxon>Alphaproteobacteria</taxon>
        <taxon>Hyphomicrobiales</taxon>
        <taxon>Nitrobacteraceae</taxon>
        <taxon>Bradyrhizobium</taxon>
    </lineage>
</organism>
<evidence type="ECO:0000313" key="4">
    <source>
        <dbReference type="Proteomes" id="UP000319949"/>
    </source>
</evidence>
<dbReference type="AlphaFoldDB" id="A0A560ECL9"/>
<proteinExistence type="predicted"/>
<comment type="caution">
    <text evidence="3">The sequence shown here is derived from an EMBL/GenBank/DDBJ whole genome shotgun (WGS) entry which is preliminary data.</text>
</comment>
<dbReference type="Pfam" id="PF13884">
    <property type="entry name" value="Peptidase_S74"/>
    <property type="match status" value="1"/>
</dbReference>
<accession>A0A560ECL9</accession>
<keyword evidence="4" id="KW-1185">Reference proteome</keyword>